<dbReference type="InterPro" id="IPR036868">
    <property type="entry name" value="TusA-like_sf"/>
</dbReference>
<sequence>MHVDEVVDARDLMCPMPVLAATKAMRRLGPTQVIKVLATDKGALSDIPAWAEDNGYELLSSGIEEGILVFFIRKTEES</sequence>
<feature type="domain" description="UPF0033" evidence="2">
    <location>
        <begin position="6"/>
        <end position="74"/>
    </location>
</feature>
<dbReference type="Proteomes" id="UP000471364">
    <property type="component" value="Unassembled WGS sequence"/>
</dbReference>
<evidence type="ECO:0000313" key="3">
    <source>
        <dbReference type="EMBL" id="KAB1117961.1"/>
    </source>
</evidence>
<comment type="similarity">
    <text evidence="1">Belongs to the sulfur carrier protein TusA family.</text>
</comment>
<proteinExistence type="inferred from homology"/>
<keyword evidence="4" id="KW-1185">Reference proteome</keyword>
<dbReference type="PANTHER" id="PTHR33279:SF6">
    <property type="entry name" value="SULFUR CARRIER PROTEIN YEDF-RELATED"/>
    <property type="match status" value="1"/>
</dbReference>
<dbReference type="CDD" id="cd00291">
    <property type="entry name" value="SirA_YedF_YeeD"/>
    <property type="match status" value="1"/>
</dbReference>
<dbReference type="Gene3D" id="3.30.110.40">
    <property type="entry name" value="TusA-like domain"/>
    <property type="match status" value="1"/>
</dbReference>
<dbReference type="InterPro" id="IPR001455">
    <property type="entry name" value="TusA-like"/>
</dbReference>
<gene>
    <name evidence="3" type="ORF">F6X54_05630</name>
</gene>
<dbReference type="SUPFAM" id="SSF64307">
    <property type="entry name" value="SirA-like"/>
    <property type="match status" value="1"/>
</dbReference>
<dbReference type="Pfam" id="PF01206">
    <property type="entry name" value="TusA"/>
    <property type="match status" value="1"/>
</dbReference>
<comment type="caution">
    <text evidence="3">The sequence shown here is derived from an EMBL/GenBank/DDBJ whole genome shotgun (WGS) entry which is preliminary data.</text>
</comment>
<accession>A0ABQ6ULD9</accession>
<name>A0ABQ6ULD9_9ACTN</name>
<organism evidence="3 4">
    <name type="scientific">Micromonospora aurantiaca</name>
    <name type="common">nom. illeg.</name>
    <dbReference type="NCBI Taxonomy" id="47850"/>
    <lineage>
        <taxon>Bacteria</taxon>
        <taxon>Bacillati</taxon>
        <taxon>Actinomycetota</taxon>
        <taxon>Actinomycetes</taxon>
        <taxon>Micromonosporales</taxon>
        <taxon>Micromonosporaceae</taxon>
        <taxon>Micromonospora</taxon>
    </lineage>
</organism>
<evidence type="ECO:0000256" key="1">
    <source>
        <dbReference type="ARBA" id="ARBA00008984"/>
    </source>
</evidence>
<dbReference type="PANTHER" id="PTHR33279">
    <property type="entry name" value="SULFUR CARRIER PROTEIN YEDF-RELATED"/>
    <property type="match status" value="1"/>
</dbReference>
<evidence type="ECO:0000259" key="2">
    <source>
        <dbReference type="Pfam" id="PF01206"/>
    </source>
</evidence>
<reference evidence="3 4" key="1">
    <citation type="submission" date="2019-09" db="EMBL/GenBank/DDBJ databases">
        <title>High taxonomic diversity of Micromonospora strains isolated from Medicago sativa nodules in different geographical locations.</title>
        <authorList>
            <person name="Martinez-Hidalgo P."/>
            <person name="Flores-Felix J.D."/>
            <person name="Velazquez E."/>
            <person name="Brau L."/>
            <person name="Trujillo M.E."/>
            <person name="Martinez-Molina E."/>
        </authorList>
    </citation>
    <scope>NUCLEOTIDE SEQUENCE [LARGE SCALE GENOMIC DNA]</scope>
    <source>
        <strain evidence="3 4">ALFB5</strain>
    </source>
</reference>
<dbReference type="EMBL" id="WAAR01000016">
    <property type="protein sequence ID" value="KAB1117961.1"/>
    <property type="molecule type" value="Genomic_DNA"/>
</dbReference>
<evidence type="ECO:0000313" key="4">
    <source>
        <dbReference type="Proteomes" id="UP000471364"/>
    </source>
</evidence>
<protein>
    <submittedName>
        <fullName evidence="3">Sulfurtransferase TusA family protein</fullName>
    </submittedName>
</protein>